<dbReference type="Proteomes" id="UP000474567">
    <property type="component" value="Unassembled WGS sequence"/>
</dbReference>
<proteinExistence type="predicted"/>
<keyword evidence="2" id="KW-1185">Reference proteome</keyword>
<protein>
    <submittedName>
        <fullName evidence="1">Uncharacterized protein</fullName>
    </submittedName>
</protein>
<evidence type="ECO:0000313" key="2">
    <source>
        <dbReference type="Proteomes" id="UP000474567"/>
    </source>
</evidence>
<name>A0ABN7EQV9_9FLAO</name>
<dbReference type="EMBL" id="CADCST010000157">
    <property type="protein sequence ID" value="CAA9203009.1"/>
    <property type="molecule type" value="Genomic_DNA"/>
</dbReference>
<gene>
    <name evidence="1" type="ORF">FLACOL7796_04564</name>
</gene>
<dbReference type="RefSeq" id="WP_173968354.1">
    <property type="nucleotide sequence ID" value="NZ_BOVI01000002.1"/>
</dbReference>
<sequence length="53" mass="5506">MKLSFEALKERAESVTSEEVMNSISGGKIAAEAGCHLTGVLEVDSKIIGAKLG</sequence>
<evidence type="ECO:0000313" key="1">
    <source>
        <dbReference type="EMBL" id="CAA9203009.1"/>
    </source>
</evidence>
<comment type="caution">
    <text evidence="1">The sequence shown here is derived from an EMBL/GenBank/DDBJ whole genome shotgun (WGS) entry which is preliminary data.</text>
</comment>
<organism evidence="1 2">
    <name type="scientific">Flavobacterium collinsii</name>
    <dbReference type="NCBI Taxonomy" id="1114861"/>
    <lineage>
        <taxon>Bacteria</taxon>
        <taxon>Pseudomonadati</taxon>
        <taxon>Bacteroidota</taxon>
        <taxon>Flavobacteriia</taxon>
        <taxon>Flavobacteriales</taxon>
        <taxon>Flavobacteriaceae</taxon>
        <taxon>Flavobacterium</taxon>
    </lineage>
</organism>
<reference evidence="1 2" key="1">
    <citation type="submission" date="2020-02" db="EMBL/GenBank/DDBJ databases">
        <authorList>
            <person name="Criscuolo A."/>
        </authorList>
    </citation>
    <scope>NUCLEOTIDE SEQUENCE [LARGE SCALE GENOMIC DNA]</scope>
    <source>
        <strain evidence="1">CECT7796</strain>
    </source>
</reference>
<accession>A0ABN7EQV9</accession>